<evidence type="ECO:0000313" key="2">
    <source>
        <dbReference type="EMBL" id="KFB43057.1"/>
    </source>
</evidence>
<evidence type="ECO:0000313" key="4">
    <source>
        <dbReference type="Proteomes" id="UP000030765"/>
    </source>
</evidence>
<proteinExistence type="predicted"/>
<dbReference type="EMBL" id="ATLV01018378">
    <property type="status" value="NOT_ANNOTATED_CDS"/>
    <property type="molecule type" value="Genomic_DNA"/>
</dbReference>
<gene>
    <name evidence="2" type="ORF">ZHAS_00010733</name>
</gene>
<dbReference type="EnsemblMetazoa" id="ASIC010733-RA">
    <property type="protein sequence ID" value="ASIC010733-PA"/>
    <property type="gene ID" value="ASIC010733"/>
</dbReference>
<evidence type="ECO:0000256" key="1">
    <source>
        <dbReference type="SAM" id="MobiDB-lite"/>
    </source>
</evidence>
<evidence type="ECO:0000313" key="3">
    <source>
        <dbReference type="EnsemblMetazoa" id="ASIC010733-PA"/>
    </source>
</evidence>
<feature type="region of interest" description="Disordered" evidence="1">
    <location>
        <begin position="1"/>
        <end position="25"/>
    </location>
</feature>
<name>A0A084VYL3_ANOSI</name>
<dbReference type="AlphaFoldDB" id="A0A084VYL3"/>
<dbReference type="VEuPathDB" id="VectorBase:ASIC010733"/>
<dbReference type="EMBL" id="KE525231">
    <property type="protein sequence ID" value="KFB43057.1"/>
    <property type="molecule type" value="Genomic_DNA"/>
</dbReference>
<reference evidence="3" key="2">
    <citation type="submission" date="2020-05" db="UniProtKB">
        <authorList>
            <consortium name="EnsemblMetazoa"/>
        </authorList>
    </citation>
    <scope>IDENTIFICATION</scope>
</reference>
<keyword evidence="4" id="KW-1185">Reference proteome</keyword>
<sequence length="60" mass="6988">MHINLPPHTDRTHRRSYAYANARPPDRADPYWVLHNNPIPKHMGSTFCERLAVVEPRNGL</sequence>
<reference evidence="2 4" key="1">
    <citation type="journal article" date="2014" name="BMC Genomics">
        <title>Genome sequence of Anopheles sinensis provides insight into genetics basis of mosquito competence for malaria parasites.</title>
        <authorList>
            <person name="Zhou D."/>
            <person name="Zhang D."/>
            <person name="Ding G."/>
            <person name="Shi L."/>
            <person name="Hou Q."/>
            <person name="Ye Y."/>
            <person name="Xu Y."/>
            <person name="Zhou H."/>
            <person name="Xiong C."/>
            <person name="Li S."/>
            <person name="Yu J."/>
            <person name="Hong S."/>
            <person name="Yu X."/>
            <person name="Zou P."/>
            <person name="Chen C."/>
            <person name="Chang X."/>
            <person name="Wang W."/>
            <person name="Lv Y."/>
            <person name="Sun Y."/>
            <person name="Ma L."/>
            <person name="Shen B."/>
            <person name="Zhu C."/>
        </authorList>
    </citation>
    <scope>NUCLEOTIDE SEQUENCE [LARGE SCALE GENOMIC DNA]</scope>
</reference>
<protein>
    <submittedName>
        <fullName evidence="2 3">Uncharacterized protein</fullName>
    </submittedName>
</protein>
<accession>A0A084VYL3</accession>
<organism evidence="2">
    <name type="scientific">Anopheles sinensis</name>
    <name type="common">Mosquito</name>
    <dbReference type="NCBI Taxonomy" id="74873"/>
    <lineage>
        <taxon>Eukaryota</taxon>
        <taxon>Metazoa</taxon>
        <taxon>Ecdysozoa</taxon>
        <taxon>Arthropoda</taxon>
        <taxon>Hexapoda</taxon>
        <taxon>Insecta</taxon>
        <taxon>Pterygota</taxon>
        <taxon>Neoptera</taxon>
        <taxon>Endopterygota</taxon>
        <taxon>Diptera</taxon>
        <taxon>Nematocera</taxon>
        <taxon>Culicoidea</taxon>
        <taxon>Culicidae</taxon>
        <taxon>Anophelinae</taxon>
        <taxon>Anopheles</taxon>
    </lineage>
</organism>
<dbReference type="Proteomes" id="UP000030765">
    <property type="component" value="Unassembled WGS sequence"/>
</dbReference>